<feature type="domain" description="CCHC-type" evidence="2">
    <location>
        <begin position="19"/>
        <end position="35"/>
    </location>
</feature>
<dbReference type="AlphaFoldDB" id="A0A9P6XV65"/>
<accession>A0A9P6XV65</accession>
<dbReference type="InterPro" id="IPR001878">
    <property type="entry name" value="Znf_CCHC"/>
</dbReference>
<dbReference type="GO" id="GO:0003676">
    <property type="term" value="F:nucleic acid binding"/>
    <property type="evidence" value="ECO:0007669"/>
    <property type="project" value="InterPro"/>
</dbReference>
<dbReference type="SUPFAM" id="SSF57756">
    <property type="entry name" value="Retrovirus zinc finger-like domains"/>
    <property type="match status" value="1"/>
</dbReference>
<protein>
    <recommendedName>
        <fullName evidence="2">CCHC-type domain-containing protein</fullName>
    </recommendedName>
</protein>
<reference evidence="3" key="1">
    <citation type="journal article" date="2020" name="Microb. Genom.">
        <title>Genetic diversity of clinical and environmental Mucorales isolates obtained from an investigation of mucormycosis cases among solid organ transplant recipients.</title>
        <authorList>
            <person name="Nguyen M.H."/>
            <person name="Kaul D."/>
            <person name="Muto C."/>
            <person name="Cheng S.J."/>
            <person name="Richter R.A."/>
            <person name="Bruno V.M."/>
            <person name="Liu G."/>
            <person name="Beyhan S."/>
            <person name="Sundermann A.J."/>
            <person name="Mounaud S."/>
            <person name="Pasculle A.W."/>
            <person name="Nierman W.C."/>
            <person name="Driscoll E."/>
            <person name="Cumbie R."/>
            <person name="Clancy C.J."/>
            <person name="Dupont C.L."/>
        </authorList>
    </citation>
    <scope>NUCLEOTIDE SEQUENCE</scope>
    <source>
        <strain evidence="3">GL16</strain>
    </source>
</reference>
<evidence type="ECO:0000259" key="2">
    <source>
        <dbReference type="SMART" id="SM00343"/>
    </source>
</evidence>
<name>A0A9P6XV65_RHIOR</name>
<feature type="compositionally biased region" description="Polar residues" evidence="1">
    <location>
        <begin position="88"/>
        <end position="106"/>
    </location>
</feature>
<dbReference type="OrthoDB" id="427960at2759"/>
<sequence>MHLDNHRLVFASWRGIETHCFYCHKPEHTKATCPILKSRKLKTCYGCQSPPHLFKDCPEQKNNCVGSKRPRMDPVSHRGANSAKAGHSSETQQSKLITSTVDNTTPPEIKEIPDNTAFSEKPQDHVEDHHSQAKI</sequence>
<dbReference type="InterPro" id="IPR036875">
    <property type="entry name" value="Znf_CCHC_sf"/>
</dbReference>
<evidence type="ECO:0000256" key="1">
    <source>
        <dbReference type="SAM" id="MobiDB-lite"/>
    </source>
</evidence>
<dbReference type="EMBL" id="JAANIT010004458">
    <property type="protein sequence ID" value="KAG1532595.1"/>
    <property type="molecule type" value="Genomic_DNA"/>
</dbReference>
<proteinExistence type="predicted"/>
<dbReference type="Proteomes" id="UP000717996">
    <property type="component" value="Unassembled WGS sequence"/>
</dbReference>
<feature type="compositionally biased region" description="Basic and acidic residues" evidence="1">
    <location>
        <begin position="121"/>
        <end position="135"/>
    </location>
</feature>
<organism evidence="3 4">
    <name type="scientific">Rhizopus oryzae</name>
    <name type="common">Mucormycosis agent</name>
    <name type="synonym">Rhizopus arrhizus var. delemar</name>
    <dbReference type="NCBI Taxonomy" id="64495"/>
    <lineage>
        <taxon>Eukaryota</taxon>
        <taxon>Fungi</taxon>
        <taxon>Fungi incertae sedis</taxon>
        <taxon>Mucoromycota</taxon>
        <taxon>Mucoromycotina</taxon>
        <taxon>Mucoromycetes</taxon>
        <taxon>Mucorales</taxon>
        <taxon>Mucorineae</taxon>
        <taxon>Rhizopodaceae</taxon>
        <taxon>Rhizopus</taxon>
    </lineage>
</organism>
<comment type="caution">
    <text evidence="3">The sequence shown here is derived from an EMBL/GenBank/DDBJ whole genome shotgun (WGS) entry which is preliminary data.</text>
</comment>
<feature type="region of interest" description="Disordered" evidence="1">
    <location>
        <begin position="58"/>
        <end position="135"/>
    </location>
</feature>
<evidence type="ECO:0000313" key="4">
    <source>
        <dbReference type="Proteomes" id="UP000717996"/>
    </source>
</evidence>
<dbReference type="GO" id="GO:0008270">
    <property type="term" value="F:zinc ion binding"/>
    <property type="evidence" value="ECO:0007669"/>
    <property type="project" value="InterPro"/>
</dbReference>
<dbReference type="Gene3D" id="4.10.60.10">
    <property type="entry name" value="Zinc finger, CCHC-type"/>
    <property type="match status" value="1"/>
</dbReference>
<dbReference type="SMART" id="SM00343">
    <property type="entry name" value="ZnF_C2HC"/>
    <property type="match status" value="2"/>
</dbReference>
<feature type="domain" description="CCHC-type" evidence="2">
    <location>
        <begin position="43"/>
        <end position="59"/>
    </location>
</feature>
<evidence type="ECO:0000313" key="3">
    <source>
        <dbReference type="EMBL" id="KAG1532595.1"/>
    </source>
</evidence>
<gene>
    <name evidence="3" type="ORF">G6F51_013027</name>
</gene>